<reference evidence="4 5" key="1">
    <citation type="submission" date="2019-01" db="EMBL/GenBank/DDBJ databases">
        <title>High-quality-draft genome sequences of five non-tuberculosis mycobacteriaceae isolated from a nosocomial environment.</title>
        <authorList>
            <person name="Tiago I."/>
            <person name="Alarico S."/>
            <person name="Pereira S.G."/>
            <person name="Coelho C."/>
            <person name="Maranha A."/>
            <person name="Empadinhas N."/>
        </authorList>
    </citation>
    <scope>NUCLEOTIDE SEQUENCE [LARGE SCALE GENOMIC DNA]</scope>
    <source>
        <strain evidence="4 5">22DIII</strain>
    </source>
</reference>
<evidence type="ECO:0000259" key="3">
    <source>
        <dbReference type="Pfam" id="PF10400"/>
    </source>
</evidence>
<feature type="domain" description="Transcription regulator PadR C-terminal" evidence="3">
    <location>
        <begin position="108"/>
        <end position="180"/>
    </location>
</feature>
<dbReference type="PANTHER" id="PTHR43252:SF4">
    <property type="entry name" value="TRANSCRIPTIONAL REGULATORY PROTEIN"/>
    <property type="match status" value="1"/>
</dbReference>
<name>A0A4R5XC70_9MYCO</name>
<accession>A0A4R5XC70</accession>
<feature type="region of interest" description="Disordered" evidence="1">
    <location>
        <begin position="186"/>
        <end position="211"/>
    </location>
</feature>
<dbReference type="InterPro" id="IPR036390">
    <property type="entry name" value="WH_DNA-bd_sf"/>
</dbReference>
<feature type="domain" description="Transcription regulator PadR N-terminal" evidence="2">
    <location>
        <begin position="20"/>
        <end position="92"/>
    </location>
</feature>
<dbReference type="Pfam" id="PF10400">
    <property type="entry name" value="Vir_act_alpha_C"/>
    <property type="match status" value="1"/>
</dbReference>
<comment type="caution">
    <text evidence="4">The sequence shown here is derived from an EMBL/GenBank/DDBJ whole genome shotgun (WGS) entry which is preliminary data.</text>
</comment>
<dbReference type="SUPFAM" id="SSF46785">
    <property type="entry name" value="Winged helix' DNA-binding domain"/>
    <property type="match status" value="1"/>
</dbReference>
<dbReference type="AlphaFoldDB" id="A0A4R5XC70"/>
<dbReference type="Gene3D" id="1.10.10.10">
    <property type="entry name" value="Winged helix-like DNA-binding domain superfamily/Winged helix DNA-binding domain"/>
    <property type="match status" value="1"/>
</dbReference>
<evidence type="ECO:0000256" key="1">
    <source>
        <dbReference type="SAM" id="MobiDB-lite"/>
    </source>
</evidence>
<dbReference type="PANTHER" id="PTHR43252">
    <property type="entry name" value="TRANSCRIPTIONAL REGULATOR YQJI"/>
    <property type="match status" value="1"/>
</dbReference>
<sequence>MIRCRTMTEGSRLNHLSYVVLGVIAVRGPTTSYQLKQYVAESIVYLWPLQHATLYREPRRLEDCGLLQSETEEGGRRRQFFTITTEGLAALRHWLRDPSTSQPSELHDEALLKLHFGELADVASMRELAENQIVERKARLAYYTDLQRRYQDRPDLGYPLATLRAGQMIEKASIAFWRDIAESTEQLAPSRPGARGRTDLSPTSALSPERK</sequence>
<dbReference type="InterPro" id="IPR005149">
    <property type="entry name" value="Tscrpt_reg_PadR_N"/>
</dbReference>
<dbReference type="EMBL" id="SDLP01000001">
    <property type="protein sequence ID" value="TDL11758.1"/>
    <property type="molecule type" value="Genomic_DNA"/>
</dbReference>
<dbReference type="InterPro" id="IPR018309">
    <property type="entry name" value="Tscrpt_reg_PadR_C"/>
</dbReference>
<dbReference type="Proteomes" id="UP000294952">
    <property type="component" value="Unassembled WGS sequence"/>
</dbReference>
<evidence type="ECO:0000313" key="5">
    <source>
        <dbReference type="Proteomes" id="UP000294952"/>
    </source>
</evidence>
<proteinExistence type="predicted"/>
<dbReference type="Pfam" id="PF03551">
    <property type="entry name" value="PadR"/>
    <property type="match status" value="1"/>
</dbReference>
<protein>
    <submittedName>
        <fullName evidence="4">PadR family transcriptional regulator</fullName>
    </submittedName>
</protein>
<evidence type="ECO:0000259" key="2">
    <source>
        <dbReference type="Pfam" id="PF03551"/>
    </source>
</evidence>
<dbReference type="InterPro" id="IPR036388">
    <property type="entry name" value="WH-like_DNA-bd_sf"/>
</dbReference>
<dbReference type="Gene3D" id="6.10.140.190">
    <property type="match status" value="1"/>
</dbReference>
<gene>
    <name evidence="4" type="ORF">EUA04_01820</name>
</gene>
<evidence type="ECO:0000313" key="4">
    <source>
        <dbReference type="EMBL" id="TDL11758.1"/>
    </source>
</evidence>
<feature type="compositionally biased region" description="Polar residues" evidence="1">
    <location>
        <begin position="200"/>
        <end position="211"/>
    </location>
</feature>
<organism evidence="4 5">
    <name type="scientific">Mycolicibacterium obuense</name>
    <dbReference type="NCBI Taxonomy" id="1807"/>
    <lineage>
        <taxon>Bacteria</taxon>
        <taxon>Bacillati</taxon>
        <taxon>Actinomycetota</taxon>
        <taxon>Actinomycetes</taxon>
        <taxon>Mycobacteriales</taxon>
        <taxon>Mycobacteriaceae</taxon>
        <taxon>Mycolicibacterium</taxon>
    </lineage>
</organism>